<gene>
    <name evidence="2" type="ORF">Plil01_001673900</name>
</gene>
<evidence type="ECO:0000313" key="2">
    <source>
        <dbReference type="EMBL" id="GMF42072.1"/>
    </source>
</evidence>
<accession>A0A9W7CU78</accession>
<dbReference type="OrthoDB" id="125122at2759"/>
<evidence type="ECO:0000313" key="3">
    <source>
        <dbReference type="Proteomes" id="UP001165083"/>
    </source>
</evidence>
<keyword evidence="3" id="KW-1185">Reference proteome</keyword>
<protein>
    <submittedName>
        <fullName evidence="2">Unnamed protein product</fullName>
    </submittedName>
</protein>
<dbReference type="EMBL" id="BSXW01002370">
    <property type="protein sequence ID" value="GMF42072.1"/>
    <property type="molecule type" value="Genomic_DNA"/>
</dbReference>
<keyword evidence="1" id="KW-1133">Transmembrane helix</keyword>
<sequence length="130" mass="14741">MIKTFTCSLQHLISSFICQALSYPVVSMGIAELVGFPIPFFALSTIPIFFLLLMVWFTVIVGRSTVHDMLKRPEEVATFGKFIAAQMLMPAIYPVYEVLFSIASNTYYEFPVILLLQLLLEGKDLEHREA</sequence>
<evidence type="ECO:0000256" key="1">
    <source>
        <dbReference type="SAM" id="Phobius"/>
    </source>
</evidence>
<keyword evidence="1" id="KW-0812">Transmembrane</keyword>
<name>A0A9W7CU78_9STRA</name>
<dbReference type="Proteomes" id="UP001165083">
    <property type="component" value="Unassembled WGS sequence"/>
</dbReference>
<reference evidence="2" key="1">
    <citation type="submission" date="2023-04" db="EMBL/GenBank/DDBJ databases">
        <title>Phytophthora lilii NBRC 32176.</title>
        <authorList>
            <person name="Ichikawa N."/>
            <person name="Sato H."/>
            <person name="Tonouchi N."/>
        </authorList>
    </citation>
    <scope>NUCLEOTIDE SEQUENCE</scope>
    <source>
        <strain evidence="2">NBRC 32176</strain>
    </source>
</reference>
<dbReference type="AlphaFoldDB" id="A0A9W7CU78"/>
<proteinExistence type="predicted"/>
<keyword evidence="1" id="KW-0472">Membrane</keyword>
<feature type="transmembrane region" description="Helical" evidence="1">
    <location>
        <begin position="38"/>
        <end position="62"/>
    </location>
</feature>
<organism evidence="2 3">
    <name type="scientific">Phytophthora lilii</name>
    <dbReference type="NCBI Taxonomy" id="2077276"/>
    <lineage>
        <taxon>Eukaryota</taxon>
        <taxon>Sar</taxon>
        <taxon>Stramenopiles</taxon>
        <taxon>Oomycota</taxon>
        <taxon>Peronosporomycetes</taxon>
        <taxon>Peronosporales</taxon>
        <taxon>Peronosporaceae</taxon>
        <taxon>Phytophthora</taxon>
    </lineage>
</organism>
<comment type="caution">
    <text evidence="2">The sequence shown here is derived from an EMBL/GenBank/DDBJ whole genome shotgun (WGS) entry which is preliminary data.</text>
</comment>